<dbReference type="Proteomes" id="UP001457282">
    <property type="component" value="Unassembled WGS sequence"/>
</dbReference>
<sequence>MWRVPISVGIWILREPNTDSAWQFGLWALIGPCGRRKRSSKDGAASWRSGGGDLGGSDLGYERRRRGLCEDRGDLGLESSGHGLRKAAASIDVGVVGMSTGSRKTRQRGLVLCFPVFLSFWFPSFSFFSSLQGQRARRGDWARGREDD</sequence>
<proteinExistence type="predicted"/>
<name>A0AAW1VUQ1_RUBAR</name>
<organism evidence="2 3">
    <name type="scientific">Rubus argutus</name>
    <name type="common">Southern blackberry</name>
    <dbReference type="NCBI Taxonomy" id="59490"/>
    <lineage>
        <taxon>Eukaryota</taxon>
        <taxon>Viridiplantae</taxon>
        <taxon>Streptophyta</taxon>
        <taxon>Embryophyta</taxon>
        <taxon>Tracheophyta</taxon>
        <taxon>Spermatophyta</taxon>
        <taxon>Magnoliopsida</taxon>
        <taxon>eudicotyledons</taxon>
        <taxon>Gunneridae</taxon>
        <taxon>Pentapetalae</taxon>
        <taxon>rosids</taxon>
        <taxon>fabids</taxon>
        <taxon>Rosales</taxon>
        <taxon>Rosaceae</taxon>
        <taxon>Rosoideae</taxon>
        <taxon>Rosoideae incertae sedis</taxon>
        <taxon>Rubus</taxon>
    </lineage>
</organism>
<evidence type="ECO:0000256" key="1">
    <source>
        <dbReference type="SAM" id="Phobius"/>
    </source>
</evidence>
<feature type="transmembrane region" description="Helical" evidence="1">
    <location>
        <begin position="109"/>
        <end position="128"/>
    </location>
</feature>
<keyword evidence="1" id="KW-0812">Transmembrane</keyword>
<keyword evidence="3" id="KW-1185">Reference proteome</keyword>
<keyword evidence="1" id="KW-0472">Membrane</keyword>
<accession>A0AAW1VUQ1</accession>
<evidence type="ECO:0000313" key="2">
    <source>
        <dbReference type="EMBL" id="KAK9912103.1"/>
    </source>
</evidence>
<dbReference type="EMBL" id="JBEDUW010000007">
    <property type="protein sequence ID" value="KAK9912103.1"/>
    <property type="molecule type" value="Genomic_DNA"/>
</dbReference>
<protein>
    <submittedName>
        <fullName evidence="2">Uncharacterized protein</fullName>
    </submittedName>
</protein>
<evidence type="ECO:0000313" key="3">
    <source>
        <dbReference type="Proteomes" id="UP001457282"/>
    </source>
</evidence>
<dbReference type="AlphaFoldDB" id="A0AAW1VUQ1"/>
<comment type="caution">
    <text evidence="2">The sequence shown here is derived from an EMBL/GenBank/DDBJ whole genome shotgun (WGS) entry which is preliminary data.</text>
</comment>
<keyword evidence="1" id="KW-1133">Transmembrane helix</keyword>
<reference evidence="2 3" key="1">
    <citation type="journal article" date="2023" name="G3 (Bethesda)">
        <title>A chromosome-length genome assembly and annotation of blackberry (Rubus argutus, cv. 'Hillquist').</title>
        <authorList>
            <person name="Bruna T."/>
            <person name="Aryal R."/>
            <person name="Dudchenko O."/>
            <person name="Sargent D.J."/>
            <person name="Mead D."/>
            <person name="Buti M."/>
            <person name="Cavallini A."/>
            <person name="Hytonen T."/>
            <person name="Andres J."/>
            <person name="Pham M."/>
            <person name="Weisz D."/>
            <person name="Mascagni F."/>
            <person name="Usai G."/>
            <person name="Natali L."/>
            <person name="Bassil N."/>
            <person name="Fernandez G.E."/>
            <person name="Lomsadze A."/>
            <person name="Armour M."/>
            <person name="Olukolu B."/>
            <person name="Poorten T."/>
            <person name="Britton C."/>
            <person name="Davik J."/>
            <person name="Ashrafi H."/>
            <person name="Aiden E.L."/>
            <person name="Borodovsky M."/>
            <person name="Worthington M."/>
        </authorList>
    </citation>
    <scope>NUCLEOTIDE SEQUENCE [LARGE SCALE GENOMIC DNA]</scope>
    <source>
        <strain evidence="2">PI 553951</strain>
    </source>
</reference>
<gene>
    <name evidence="2" type="ORF">M0R45_035978</name>
</gene>